<accession>A0A670ZYD4</accession>
<name>A0A670ZYD4_PSETE</name>
<dbReference type="InterPro" id="IPR013098">
    <property type="entry name" value="Ig_I-set"/>
</dbReference>
<dbReference type="PANTHER" id="PTHR44337">
    <property type="entry name" value="CARCINOEMBRYONIC ANTIGEN-RELATED CELL ADHESION MOLECULE 8"/>
    <property type="match status" value="1"/>
</dbReference>
<dbReference type="Ensembl" id="ENSPTXT00000028558.1">
    <property type="protein sequence ID" value="ENSPTXP00000027713.1"/>
    <property type="gene ID" value="ENSPTXG00000019070.1"/>
</dbReference>
<dbReference type="SUPFAM" id="SSF48726">
    <property type="entry name" value="Immunoglobulin"/>
    <property type="match status" value="6"/>
</dbReference>
<keyword evidence="3" id="KW-0325">Glycoprotein</keyword>
<protein>
    <recommendedName>
        <fullName evidence="5">Ig-like domain-containing protein</fullName>
    </recommendedName>
</protein>
<evidence type="ECO:0000256" key="1">
    <source>
        <dbReference type="ARBA" id="ARBA00022729"/>
    </source>
</evidence>
<organism evidence="6 7">
    <name type="scientific">Pseudonaja textilis</name>
    <name type="common">Eastern brown snake</name>
    <dbReference type="NCBI Taxonomy" id="8673"/>
    <lineage>
        <taxon>Eukaryota</taxon>
        <taxon>Metazoa</taxon>
        <taxon>Chordata</taxon>
        <taxon>Craniata</taxon>
        <taxon>Vertebrata</taxon>
        <taxon>Euteleostomi</taxon>
        <taxon>Lepidosauria</taxon>
        <taxon>Squamata</taxon>
        <taxon>Bifurcata</taxon>
        <taxon>Unidentata</taxon>
        <taxon>Episquamata</taxon>
        <taxon>Toxicofera</taxon>
        <taxon>Serpentes</taxon>
        <taxon>Colubroidea</taxon>
        <taxon>Elapidae</taxon>
        <taxon>Hydrophiinae</taxon>
        <taxon>Pseudonaja</taxon>
    </lineage>
</organism>
<evidence type="ECO:0000256" key="4">
    <source>
        <dbReference type="ARBA" id="ARBA00023319"/>
    </source>
</evidence>
<dbReference type="SMART" id="SM00409">
    <property type="entry name" value="IG"/>
    <property type="match status" value="5"/>
</dbReference>
<reference evidence="6" key="1">
    <citation type="submission" date="2025-08" db="UniProtKB">
        <authorList>
            <consortium name="Ensembl"/>
        </authorList>
    </citation>
    <scope>IDENTIFICATION</scope>
</reference>
<sequence length="594" mass="64768">GRGEESSGNLWAGPWNRRATAATSPSLIFPTLQPFVLSTPEICFSCAAPGLPPLVRPSTLPFPVPTGRVSNITINHPPEAIEGKLISLHCMSRGDNVSYSWTKGGQVVRADGRISLKNNNQTLELNPGYRNDTADYICHGNNSISSNQSEPYHLDIICKSDLPVLSHGMIPEYLTFFLGAQIKLTCKAVVHPPAVYTWFYNGTELDNRIFFLKISPEYSGNYTCSVINPISFLKRDATLGINMKRRILTPWDPPPPYFTSNGGTFGALRLPAITPPVLLENNSQTLTLLSTSRSDAASYTCSGKNSFSANSSEPHRLEIFYGPEHPVISPLQQVYNEHSILNLVCSAVSNPPAKFSWYLNGELLEHQNDSHLTQRLTLKNAGNYTCKVTNVESGLSKATVLEISIRGPGKIVENSTTYLNCTASGFNVSYYWLKGNQRLQAGGHISLSTNGQNLILSRTRRQDSGLYTCCGINSFSNNSANYKLNVFYGPDAPVISPSGQFYAEGSNLTLSCQADSNPPAEYTWSFKNSRHSGGIYQLFRLSSANNGTYTCEASNNETKLSQSKVQPICVLAPPPPSTTPLGVLTGVVSTNDPA</sequence>
<dbReference type="GeneTree" id="ENSGT01100000263479"/>
<dbReference type="InterPro" id="IPR003598">
    <property type="entry name" value="Ig_sub2"/>
</dbReference>
<evidence type="ECO:0000313" key="7">
    <source>
        <dbReference type="Proteomes" id="UP000472273"/>
    </source>
</evidence>
<keyword evidence="7" id="KW-1185">Reference proteome</keyword>
<evidence type="ECO:0000259" key="5">
    <source>
        <dbReference type="PROSITE" id="PS50835"/>
    </source>
</evidence>
<dbReference type="PANTHER" id="PTHR44337:SF20">
    <property type="entry name" value="CARCINOEMBRYONIC ANTIGEN-RELATED CELL ADHESION MOLECULE 5-RELATED"/>
    <property type="match status" value="1"/>
</dbReference>
<dbReference type="Pfam" id="PF07679">
    <property type="entry name" value="I-set"/>
    <property type="match status" value="2"/>
</dbReference>
<dbReference type="PROSITE" id="PS50835">
    <property type="entry name" value="IG_LIKE"/>
    <property type="match status" value="5"/>
</dbReference>
<dbReference type="InterPro" id="IPR013783">
    <property type="entry name" value="Ig-like_fold"/>
</dbReference>
<feature type="domain" description="Ig-like" evidence="5">
    <location>
        <begin position="490"/>
        <end position="561"/>
    </location>
</feature>
<dbReference type="InterPro" id="IPR052598">
    <property type="entry name" value="IgSF_CEA-related"/>
</dbReference>
<dbReference type="Gene3D" id="2.60.40.10">
    <property type="entry name" value="Immunoglobulins"/>
    <property type="match status" value="6"/>
</dbReference>
<keyword evidence="1" id="KW-0732">Signal</keyword>
<dbReference type="InterPro" id="IPR036179">
    <property type="entry name" value="Ig-like_dom_sf"/>
</dbReference>
<evidence type="ECO:0000313" key="6">
    <source>
        <dbReference type="Ensembl" id="ENSPTXP00000027713.1"/>
    </source>
</evidence>
<dbReference type="Pfam" id="PF13895">
    <property type="entry name" value="Ig_2"/>
    <property type="match status" value="3"/>
</dbReference>
<feature type="domain" description="Ig-like" evidence="5">
    <location>
        <begin position="326"/>
        <end position="402"/>
    </location>
</feature>
<dbReference type="InterPro" id="IPR007110">
    <property type="entry name" value="Ig-like_dom"/>
</dbReference>
<keyword evidence="2" id="KW-1015">Disulfide bond</keyword>
<dbReference type="Proteomes" id="UP000472273">
    <property type="component" value="Unplaced"/>
</dbReference>
<reference evidence="6" key="2">
    <citation type="submission" date="2025-09" db="UniProtKB">
        <authorList>
            <consortium name="Ensembl"/>
        </authorList>
    </citation>
    <scope>IDENTIFICATION</scope>
</reference>
<feature type="domain" description="Ig-like" evidence="5">
    <location>
        <begin position="413"/>
        <end position="485"/>
    </location>
</feature>
<feature type="domain" description="Ig-like" evidence="5">
    <location>
        <begin position="163"/>
        <end position="240"/>
    </location>
</feature>
<dbReference type="CDD" id="cd00096">
    <property type="entry name" value="Ig"/>
    <property type="match status" value="2"/>
</dbReference>
<dbReference type="AlphaFoldDB" id="A0A670ZYD4"/>
<keyword evidence="4" id="KW-0393">Immunoglobulin domain</keyword>
<proteinExistence type="predicted"/>
<dbReference type="InterPro" id="IPR003599">
    <property type="entry name" value="Ig_sub"/>
</dbReference>
<evidence type="ECO:0000256" key="3">
    <source>
        <dbReference type="ARBA" id="ARBA00023180"/>
    </source>
</evidence>
<feature type="domain" description="Ig-like" evidence="5">
    <location>
        <begin position="57"/>
        <end position="155"/>
    </location>
</feature>
<dbReference type="SMART" id="SM00408">
    <property type="entry name" value="IGc2"/>
    <property type="match status" value="5"/>
</dbReference>
<evidence type="ECO:0000256" key="2">
    <source>
        <dbReference type="ARBA" id="ARBA00023157"/>
    </source>
</evidence>